<sequence length="66" mass="7617">MNLDRRGNKVATFLTQLNATTINHYEQIAKYAMTEAFRLYTMNEYNSADASARRADEFYNKAAAMK</sequence>
<dbReference type="EMBL" id="LAZR01042629">
    <property type="protein sequence ID" value="KKL09062.1"/>
    <property type="molecule type" value="Genomic_DNA"/>
</dbReference>
<organism evidence="1">
    <name type="scientific">marine sediment metagenome</name>
    <dbReference type="NCBI Taxonomy" id="412755"/>
    <lineage>
        <taxon>unclassified sequences</taxon>
        <taxon>metagenomes</taxon>
        <taxon>ecological metagenomes</taxon>
    </lineage>
</organism>
<comment type="caution">
    <text evidence="1">The sequence shown here is derived from an EMBL/GenBank/DDBJ whole genome shotgun (WGS) entry which is preliminary data.</text>
</comment>
<reference evidence="1" key="1">
    <citation type="journal article" date="2015" name="Nature">
        <title>Complex archaea that bridge the gap between prokaryotes and eukaryotes.</title>
        <authorList>
            <person name="Spang A."/>
            <person name="Saw J.H."/>
            <person name="Jorgensen S.L."/>
            <person name="Zaremba-Niedzwiedzka K."/>
            <person name="Martijn J."/>
            <person name="Lind A.E."/>
            <person name="van Eijk R."/>
            <person name="Schleper C."/>
            <person name="Guy L."/>
            <person name="Ettema T.J."/>
        </authorList>
    </citation>
    <scope>NUCLEOTIDE SEQUENCE</scope>
</reference>
<name>A0A0F9B5H3_9ZZZZ</name>
<proteinExistence type="predicted"/>
<gene>
    <name evidence="1" type="ORF">LCGC14_2569580</name>
</gene>
<accession>A0A0F9B5H3</accession>
<evidence type="ECO:0000313" key="1">
    <source>
        <dbReference type="EMBL" id="KKL09062.1"/>
    </source>
</evidence>
<protein>
    <submittedName>
        <fullName evidence="1">Uncharacterized protein</fullName>
    </submittedName>
</protein>
<dbReference type="AlphaFoldDB" id="A0A0F9B5H3"/>